<accession>A0AAQ4CNQ8</accession>
<keyword evidence="2" id="KW-1185">Reference proteome</keyword>
<dbReference type="EMBL" id="AP025226">
    <property type="protein sequence ID" value="BDB97439.1"/>
    <property type="molecule type" value="Genomic_DNA"/>
</dbReference>
<dbReference type="AlphaFoldDB" id="A0AAQ4CNQ8"/>
<gene>
    <name evidence="1" type="ORF">SACC_04560</name>
</gene>
<evidence type="ECO:0000313" key="2">
    <source>
        <dbReference type="Proteomes" id="UP001319921"/>
    </source>
</evidence>
<dbReference type="GeneID" id="68865186"/>
<name>A0AAQ4CNQ8_9CREN</name>
<organism evidence="1 2">
    <name type="scientific">Saccharolobus caldissimus</name>
    <dbReference type="NCBI Taxonomy" id="1702097"/>
    <lineage>
        <taxon>Archaea</taxon>
        <taxon>Thermoproteota</taxon>
        <taxon>Thermoprotei</taxon>
        <taxon>Sulfolobales</taxon>
        <taxon>Sulfolobaceae</taxon>
        <taxon>Saccharolobus</taxon>
    </lineage>
</organism>
<sequence length="230" mass="26635">MIIGIGKSPLADFINRNFRCESVYAYPKFFDDKKLLLSSRTGYISYLKKLIKIHNYIKVALWPDYISYRAAAKIVNLDLLHNITFIVPIHDLKDNEIGEELEAQGFRVFYGYASDKKYRDYSLEEFLGEAKGEKWYLGVSTKRELKEALMFGFQGIDVTGFLIASKNEQRKDPKILRRNLEDLLRTISKPQGRQLTLFDFLEKSTLIGEFTKGIYSISNNIQKMGGESRE</sequence>
<dbReference type="KEGG" id="scas:SACC_04560"/>
<reference evidence="1 2" key="1">
    <citation type="journal article" date="2022" name="Microbiol. Resour. Announc.">
        <title>Complete Genome Sequence of the Hyperthermophilic and Acidophilic Archaeon Saccharolobus caldissimus Strain HS-3T.</title>
        <authorList>
            <person name="Sakai H.D."/>
            <person name="Kurosawa N."/>
        </authorList>
    </citation>
    <scope>NUCLEOTIDE SEQUENCE [LARGE SCALE GENOMIC DNA]</scope>
    <source>
        <strain evidence="1 2">JCM32116</strain>
    </source>
</reference>
<dbReference type="Proteomes" id="UP001319921">
    <property type="component" value="Chromosome"/>
</dbReference>
<evidence type="ECO:0000313" key="1">
    <source>
        <dbReference type="EMBL" id="BDB97439.1"/>
    </source>
</evidence>
<proteinExistence type="predicted"/>
<dbReference type="RefSeq" id="WP_229571433.1">
    <property type="nucleotide sequence ID" value="NZ_AP025226.1"/>
</dbReference>
<protein>
    <submittedName>
        <fullName evidence="1">Uncharacterized protein</fullName>
    </submittedName>
</protein>